<dbReference type="RefSeq" id="WP_066087304.1">
    <property type="nucleotide sequence ID" value="NZ_LRVM01000004.1"/>
</dbReference>
<dbReference type="Pfam" id="PF00148">
    <property type="entry name" value="Oxidored_nitro"/>
    <property type="match status" value="1"/>
</dbReference>
<dbReference type="PATRIC" id="fig|36847.3.peg.1947"/>
<evidence type="ECO:0000313" key="4">
    <source>
        <dbReference type="EMBL" id="KXL53127.1"/>
    </source>
</evidence>
<dbReference type="GO" id="GO:0016163">
    <property type="term" value="F:nitrogenase activity"/>
    <property type="evidence" value="ECO:0007669"/>
    <property type="project" value="UniProtKB-EC"/>
</dbReference>
<keyword evidence="1 2" id="KW-0535">Nitrogen fixation</keyword>
<dbReference type="InterPro" id="IPR000510">
    <property type="entry name" value="Nase/OxRdtase_comp1"/>
</dbReference>
<gene>
    <name evidence="4" type="primary">nifK</name>
    <name evidence="4" type="ORF">CLNEO_16700</name>
</gene>
<dbReference type="PROSITE" id="PS00699">
    <property type="entry name" value="NITROGENASE_1_1"/>
    <property type="match status" value="1"/>
</dbReference>
<dbReference type="Gene3D" id="1.20.89.10">
    <property type="entry name" value="Nitrogenase Molybdenum-iron Protein, subunit B, domain 4"/>
    <property type="match status" value="1"/>
</dbReference>
<keyword evidence="4" id="KW-0560">Oxidoreductase</keyword>
<dbReference type="STRING" id="36847.CLNEO_16700"/>
<proteinExistence type="inferred from homology"/>
<name>A0A136WFA3_9FIRM</name>
<dbReference type="EMBL" id="LRVM01000004">
    <property type="protein sequence ID" value="KXL53127.1"/>
    <property type="molecule type" value="Genomic_DNA"/>
</dbReference>
<dbReference type="Proteomes" id="UP000070539">
    <property type="component" value="Unassembled WGS sequence"/>
</dbReference>
<dbReference type="AlphaFoldDB" id="A0A136WFA3"/>
<dbReference type="SUPFAM" id="SSF53807">
    <property type="entry name" value="Helical backbone' metal receptor"/>
    <property type="match status" value="1"/>
</dbReference>
<comment type="caution">
    <text evidence="4">The sequence shown here is derived from an EMBL/GenBank/DDBJ whole genome shotgun (WGS) entry which is preliminary data.</text>
</comment>
<evidence type="ECO:0000256" key="1">
    <source>
        <dbReference type="ARBA" id="ARBA00023231"/>
    </source>
</evidence>
<dbReference type="InterPro" id="IPR000318">
    <property type="entry name" value="Nase_comp1_CS"/>
</dbReference>
<sequence>MLDLTPKEIMEKRHITINPCKTCEPVGAMFCALGVESCMPHSHGSQGCCSYHRTVLSRHFKEPAIASSSSFTEGASVFGGRSNLNTSVKNIFDLYDPDIIAVHTTCLSETIGDDVGNYIMDMELPENKTVLYASTPSYEGSHIQGFSNMMIGFMNFMTKKEETTDKLAIFPGWVNPGDDRELKRIAKLFGADFIYFPDHEGSLETPMTGAYKYFPKGAGTPAADIKALGSVKKLIALGQIASVEPAEYMEKQYKVPYTLIPSPVGVKLTDQYVMALREATSHEVPAELEAERGRLVDLMLDSHQYTHNKKVAIFGDPDVVYSFTAFCIELGMIPKYVITGTPKENFTRSVKKLFEDNGLDPEQSVIKADTDLFYLHQLIKNESVDLLLGNSYGKQIAKAEGMPMVRMGFPVLDRYGNTIQATVGYAGGIRYVEKITEVLMDRQDTDAADEDFEIVM</sequence>
<dbReference type="InterPro" id="IPR050152">
    <property type="entry name" value="ChlB/BchB/BchZ"/>
</dbReference>
<dbReference type="PANTHER" id="PTHR33712:SF7">
    <property type="entry name" value="LIGHT-INDEPENDENT PROTOCHLOROPHYLLIDE REDUCTASE SUBUNIT B"/>
    <property type="match status" value="1"/>
</dbReference>
<dbReference type="EC" id="1.18.6.1" evidence="4"/>
<dbReference type="PANTHER" id="PTHR33712">
    <property type="entry name" value="LIGHT-INDEPENDENT PROTOCHLOROPHYLLIDE REDUCTASE SUBUNIT B"/>
    <property type="match status" value="1"/>
</dbReference>
<dbReference type="OrthoDB" id="9800746at2"/>
<accession>A0A136WFA3</accession>
<protein>
    <submittedName>
        <fullName evidence="4">Nitrogenase molybdenum-iron protein beta chain</fullName>
        <ecNumber evidence="4">1.18.6.1</ecNumber>
    </submittedName>
</protein>
<organism evidence="4 5">
    <name type="scientific">Anaerotignum neopropionicum</name>
    <dbReference type="NCBI Taxonomy" id="36847"/>
    <lineage>
        <taxon>Bacteria</taxon>
        <taxon>Bacillati</taxon>
        <taxon>Bacillota</taxon>
        <taxon>Clostridia</taxon>
        <taxon>Lachnospirales</taxon>
        <taxon>Anaerotignaceae</taxon>
        <taxon>Anaerotignum</taxon>
    </lineage>
</organism>
<evidence type="ECO:0000259" key="3">
    <source>
        <dbReference type="Pfam" id="PF00148"/>
    </source>
</evidence>
<reference evidence="4 5" key="1">
    <citation type="submission" date="2016-01" db="EMBL/GenBank/DDBJ databases">
        <title>Genome sequence of Clostridium neopropionicum X4, DSM-3847.</title>
        <authorList>
            <person name="Poehlein A."/>
            <person name="Beck M.H."/>
            <person name="Bengelsdorf F.R."/>
            <person name="Daniel R."/>
            <person name="Duerre P."/>
        </authorList>
    </citation>
    <scope>NUCLEOTIDE SEQUENCE [LARGE SCALE GENOMIC DNA]</scope>
    <source>
        <strain evidence="4 5">DSM-3847</strain>
    </source>
</reference>
<dbReference type="Gene3D" id="3.40.50.1980">
    <property type="entry name" value="Nitrogenase molybdenum iron protein domain"/>
    <property type="match status" value="3"/>
</dbReference>
<keyword evidence="5" id="KW-1185">Reference proteome</keyword>
<evidence type="ECO:0000256" key="2">
    <source>
        <dbReference type="RuleBase" id="RU004021"/>
    </source>
</evidence>
<evidence type="ECO:0000313" key="5">
    <source>
        <dbReference type="Proteomes" id="UP000070539"/>
    </source>
</evidence>
<feature type="domain" description="Nitrogenase/oxidoreductase component 1" evidence="3">
    <location>
        <begin position="23"/>
        <end position="439"/>
    </location>
</feature>
<comment type="similarity">
    <text evidence="2">Belongs to the NifD/NifK/NifE/NifN family.</text>
</comment>